<dbReference type="STRING" id="1449351.RISW2_01795"/>
<dbReference type="eggNOG" id="COG2390">
    <property type="taxonomic scope" value="Bacteria"/>
</dbReference>
<feature type="non-terminal residue" evidence="7">
    <location>
        <position position="562"/>
    </location>
</feature>
<dbReference type="Gene3D" id="1.10.10.10">
    <property type="entry name" value="Winged helix-like DNA-binding domain superfamily/Winged helix DNA-binding domain"/>
    <property type="match status" value="1"/>
</dbReference>
<keyword evidence="4" id="KW-0804">Transcription</keyword>
<keyword evidence="2" id="KW-0805">Transcription regulation</keyword>
<dbReference type="GO" id="GO:0004371">
    <property type="term" value="F:glycerone kinase activity"/>
    <property type="evidence" value="ECO:0007669"/>
    <property type="project" value="InterPro"/>
</dbReference>
<evidence type="ECO:0000256" key="1">
    <source>
        <dbReference type="ARBA" id="ARBA00010466"/>
    </source>
</evidence>
<comment type="caution">
    <text evidence="7">The sequence shown here is derived from an EMBL/GenBank/DDBJ whole genome shotgun (WGS) entry which is preliminary data.</text>
</comment>
<dbReference type="PANTHER" id="PTHR34294">
    <property type="entry name" value="TRANSCRIPTIONAL REGULATOR-RELATED"/>
    <property type="match status" value="1"/>
</dbReference>
<dbReference type="FunFam" id="3.40.50.10440:FF:000001">
    <property type="entry name" value="Dihydroxyacetone kinase, DhaK subunit"/>
    <property type="match status" value="1"/>
</dbReference>
<evidence type="ECO:0000256" key="5">
    <source>
        <dbReference type="SAM" id="MobiDB-lite"/>
    </source>
</evidence>
<dbReference type="PANTHER" id="PTHR34294:SF1">
    <property type="entry name" value="TRANSCRIPTIONAL REGULATOR LSRR"/>
    <property type="match status" value="1"/>
</dbReference>
<dbReference type="InterPro" id="IPR013249">
    <property type="entry name" value="RNA_pol_sigma70_r4_t2"/>
</dbReference>
<dbReference type="InterPro" id="IPR037171">
    <property type="entry name" value="NagB/RpiA_transferase-like"/>
</dbReference>
<sequence>TADHAIPLRYGDDALLWAAWLYYEEGLTQHEIATEMGISRPTVNTYLAEARDTGVVEIAISADRMRCLSLARQVAEHFGLDDCMVIPSRGGPRSLIDRLGSAGAQAVSRHLRSGMTLAVSWGRTMHAVAAAMEADGNLRDLSVVQTTGGTTGRVDFTPEACARLMADRLDARCIPISAPALVSTRAVRDTLLSEGVIAEQIEQLGRADCIVFGVSSLRPESTLHVSGLIDEAVRQHQTFSDAVGSVIGRLIDSRGQPVDGPLDARIIGLPLDDLKRRKQKIAVAGSVDKVPAILATLRGGYADILVTDAETANGLLRADGVEPRPPRPGSRRAPPAPADASPAGPRRIKKFLNAPRDAVDEALQGALASYPGHLRALDDSGRSLVSARDKAAGKVGIVIGGGAGHEPCFLGFVGTGLADAVAVGNVFASPPPDRVLLCSEAAHRGAGLLYIYGNYTGDIMNFDMAAEMAAAQGIDVRTVLTTDDAAYSAESDRAGRRGTAGNLFVFKIAGAAAERGLSLDETERLARKANANCHTMGIALDPCSMPESSGPSFPLGGDEIEV</sequence>
<dbReference type="InterPro" id="IPR013324">
    <property type="entry name" value="RNA_pol_sigma_r3/r4-like"/>
</dbReference>
<feature type="region of interest" description="Disordered" evidence="5">
    <location>
        <begin position="316"/>
        <end position="346"/>
    </location>
</feature>
<dbReference type="AlphaFoldDB" id="X7F305"/>
<reference evidence="7 8" key="1">
    <citation type="submission" date="2014-01" db="EMBL/GenBank/DDBJ databases">
        <title>Roseivivax isoporae LMG 25204 Genome Sequencing.</title>
        <authorList>
            <person name="Lai Q."/>
            <person name="Li G."/>
            <person name="Shao Z."/>
        </authorList>
    </citation>
    <scope>NUCLEOTIDE SEQUENCE [LARGE SCALE GENOMIC DNA]</scope>
    <source>
        <strain evidence="7 8">LMG 25204</strain>
    </source>
</reference>
<evidence type="ECO:0000259" key="6">
    <source>
        <dbReference type="PROSITE" id="PS51481"/>
    </source>
</evidence>
<evidence type="ECO:0000256" key="4">
    <source>
        <dbReference type="ARBA" id="ARBA00023163"/>
    </source>
</evidence>
<dbReference type="EMBL" id="JAME01000105">
    <property type="protein sequence ID" value="ETX26471.1"/>
    <property type="molecule type" value="Genomic_DNA"/>
</dbReference>
<keyword evidence="3" id="KW-0238">DNA-binding</keyword>
<dbReference type="GO" id="GO:0030246">
    <property type="term" value="F:carbohydrate binding"/>
    <property type="evidence" value="ECO:0007669"/>
    <property type="project" value="InterPro"/>
</dbReference>
<dbReference type="GO" id="GO:0006352">
    <property type="term" value="P:DNA-templated transcription initiation"/>
    <property type="evidence" value="ECO:0007669"/>
    <property type="project" value="InterPro"/>
</dbReference>
<dbReference type="GO" id="GO:0006071">
    <property type="term" value="P:glycerol metabolic process"/>
    <property type="evidence" value="ECO:0007669"/>
    <property type="project" value="InterPro"/>
</dbReference>
<evidence type="ECO:0000313" key="7">
    <source>
        <dbReference type="EMBL" id="ETX26471.1"/>
    </source>
</evidence>
<dbReference type="InterPro" id="IPR036388">
    <property type="entry name" value="WH-like_DNA-bd_sf"/>
</dbReference>
<dbReference type="GO" id="GO:0016987">
    <property type="term" value="F:sigma factor activity"/>
    <property type="evidence" value="ECO:0007669"/>
    <property type="project" value="InterPro"/>
</dbReference>
<dbReference type="GO" id="GO:0003677">
    <property type="term" value="F:DNA binding"/>
    <property type="evidence" value="ECO:0007669"/>
    <property type="project" value="UniProtKB-KW"/>
</dbReference>
<dbReference type="SUPFAM" id="SSF100950">
    <property type="entry name" value="NagB/RpiA/CoA transferase-like"/>
    <property type="match status" value="1"/>
</dbReference>
<dbReference type="Pfam" id="PF02733">
    <property type="entry name" value="Dak1"/>
    <property type="match status" value="1"/>
</dbReference>
<organism evidence="7 8">
    <name type="scientific">Roseivivax isoporae LMG 25204</name>
    <dbReference type="NCBI Taxonomy" id="1449351"/>
    <lineage>
        <taxon>Bacteria</taxon>
        <taxon>Pseudomonadati</taxon>
        <taxon>Pseudomonadota</taxon>
        <taxon>Alphaproteobacteria</taxon>
        <taxon>Rhodobacterales</taxon>
        <taxon>Roseobacteraceae</taxon>
        <taxon>Roseivivax</taxon>
    </lineage>
</organism>
<accession>X7F305</accession>
<gene>
    <name evidence="7" type="ORF">RISW2_01795</name>
</gene>
<evidence type="ECO:0000256" key="3">
    <source>
        <dbReference type="ARBA" id="ARBA00023125"/>
    </source>
</evidence>
<dbReference type="RefSeq" id="WP_341872024.1">
    <property type="nucleotide sequence ID" value="NZ_JAME01000105.1"/>
</dbReference>
<name>X7F305_9RHOB</name>
<dbReference type="Gene3D" id="3.40.50.1360">
    <property type="match status" value="1"/>
</dbReference>
<keyword evidence="8" id="KW-1185">Reference proteome</keyword>
<dbReference type="PROSITE" id="PS51481">
    <property type="entry name" value="DHAK"/>
    <property type="match status" value="1"/>
</dbReference>
<feature type="domain" description="DhaK" evidence="6">
    <location>
        <begin position="354"/>
        <end position="562"/>
    </location>
</feature>
<evidence type="ECO:0000313" key="8">
    <source>
        <dbReference type="Proteomes" id="UP000023430"/>
    </source>
</evidence>
<dbReference type="InterPro" id="IPR007324">
    <property type="entry name" value="Sugar-bd_dom_put"/>
</dbReference>
<evidence type="ECO:0000256" key="2">
    <source>
        <dbReference type="ARBA" id="ARBA00023015"/>
    </source>
</evidence>
<dbReference type="Pfam" id="PF08281">
    <property type="entry name" value="Sigma70_r4_2"/>
    <property type="match status" value="1"/>
</dbReference>
<dbReference type="SUPFAM" id="SSF88659">
    <property type="entry name" value="Sigma3 and sigma4 domains of RNA polymerase sigma factors"/>
    <property type="match status" value="1"/>
</dbReference>
<proteinExistence type="inferred from homology"/>
<dbReference type="Proteomes" id="UP000023430">
    <property type="component" value="Unassembled WGS sequence"/>
</dbReference>
<comment type="similarity">
    <text evidence="1">Belongs to the SorC transcriptional regulatory family.</text>
</comment>
<dbReference type="InterPro" id="IPR004006">
    <property type="entry name" value="DhaK_dom"/>
</dbReference>
<feature type="non-terminal residue" evidence="7">
    <location>
        <position position="1"/>
    </location>
</feature>
<dbReference type="eggNOG" id="COG2376">
    <property type="taxonomic scope" value="Bacteria"/>
</dbReference>
<dbReference type="InterPro" id="IPR051054">
    <property type="entry name" value="SorC_transcr_regulators"/>
</dbReference>
<protein>
    <recommendedName>
        <fullName evidence="6">DhaK domain-containing protein</fullName>
    </recommendedName>
</protein>
<dbReference type="SUPFAM" id="SSF82549">
    <property type="entry name" value="DAK1/DegV-like"/>
    <property type="match status" value="1"/>
</dbReference>
<dbReference type="Pfam" id="PF04198">
    <property type="entry name" value="Sugar-bind"/>
    <property type="match status" value="1"/>
</dbReference>
<dbReference type="Gene3D" id="3.40.50.10440">
    <property type="entry name" value="Dihydroxyacetone kinase, domain 1"/>
    <property type="match status" value="1"/>
</dbReference>